<reference evidence="4 5" key="1">
    <citation type="submission" date="2023-08" db="EMBL/GenBank/DDBJ databases">
        <title>Functional and genomic diversity of the sorghum phyllosphere microbiome.</title>
        <authorList>
            <person name="Shade A."/>
        </authorList>
    </citation>
    <scope>NUCLEOTIDE SEQUENCE [LARGE SCALE GENOMIC DNA]</scope>
    <source>
        <strain evidence="4 5">SORGH_AS_0335</strain>
    </source>
</reference>
<dbReference type="SMART" id="SM00448">
    <property type="entry name" value="REC"/>
    <property type="match status" value="1"/>
</dbReference>
<dbReference type="PROSITE" id="PS50110">
    <property type="entry name" value="RESPONSE_REGULATORY"/>
    <property type="match status" value="1"/>
</dbReference>
<feature type="domain" description="Response regulatory" evidence="3">
    <location>
        <begin position="4"/>
        <end position="120"/>
    </location>
</feature>
<dbReference type="Pfam" id="PF00072">
    <property type="entry name" value="Response_reg"/>
    <property type="match status" value="1"/>
</dbReference>
<dbReference type="PANTHER" id="PTHR44591">
    <property type="entry name" value="STRESS RESPONSE REGULATOR PROTEIN 1"/>
    <property type="match status" value="1"/>
</dbReference>
<evidence type="ECO:0000259" key="3">
    <source>
        <dbReference type="PROSITE" id="PS50110"/>
    </source>
</evidence>
<gene>
    <name evidence="4" type="ORF">QE399_000196</name>
</gene>
<dbReference type="EMBL" id="JAVIZX010000001">
    <property type="protein sequence ID" value="MDR6212507.1"/>
    <property type="molecule type" value="Genomic_DNA"/>
</dbReference>
<name>A0ABU1I6L7_9BURK</name>
<evidence type="ECO:0000313" key="5">
    <source>
        <dbReference type="Proteomes" id="UP001267710"/>
    </source>
</evidence>
<comment type="caution">
    <text evidence="4">The sequence shown here is derived from an EMBL/GenBank/DDBJ whole genome shotgun (WGS) entry which is preliminary data.</text>
</comment>
<dbReference type="SUPFAM" id="SSF52172">
    <property type="entry name" value="CheY-like"/>
    <property type="match status" value="1"/>
</dbReference>
<dbReference type="RefSeq" id="WP_309825457.1">
    <property type="nucleotide sequence ID" value="NZ_JAVIZX010000001.1"/>
</dbReference>
<feature type="modified residue" description="4-aspartylphosphate" evidence="2">
    <location>
        <position position="53"/>
    </location>
</feature>
<protein>
    <submittedName>
        <fullName evidence="4">Two-component system cell cycle response regulator DivK</fullName>
    </submittedName>
</protein>
<proteinExistence type="predicted"/>
<dbReference type="PANTHER" id="PTHR44591:SF3">
    <property type="entry name" value="RESPONSE REGULATORY DOMAIN-CONTAINING PROTEIN"/>
    <property type="match status" value="1"/>
</dbReference>
<evidence type="ECO:0000256" key="1">
    <source>
        <dbReference type="ARBA" id="ARBA00022553"/>
    </source>
</evidence>
<dbReference type="InterPro" id="IPR001789">
    <property type="entry name" value="Sig_transdc_resp-reg_receiver"/>
</dbReference>
<dbReference type="Proteomes" id="UP001267710">
    <property type="component" value="Unassembled WGS sequence"/>
</dbReference>
<sequence length="130" mass="13990">MPPEILIIDDNQDATELLRELLEMQDYAVRTAHTGAEALQRMRDKPAQILLVDQNLPDMPGSALAPQLRAIAAELGVTECVAIAITGMAPGPQSGLQGFDHVLGKPLDFDAFDGLMQRTVAQLQSSTPRG</sequence>
<evidence type="ECO:0000256" key="2">
    <source>
        <dbReference type="PROSITE-ProRule" id="PRU00169"/>
    </source>
</evidence>
<organism evidence="4 5">
    <name type="scientific">Paracidovorax wautersii</name>
    <dbReference type="NCBI Taxonomy" id="1177982"/>
    <lineage>
        <taxon>Bacteria</taxon>
        <taxon>Pseudomonadati</taxon>
        <taxon>Pseudomonadota</taxon>
        <taxon>Betaproteobacteria</taxon>
        <taxon>Burkholderiales</taxon>
        <taxon>Comamonadaceae</taxon>
        <taxon>Paracidovorax</taxon>
    </lineage>
</organism>
<keyword evidence="1 2" id="KW-0597">Phosphoprotein</keyword>
<accession>A0ABU1I6L7</accession>
<dbReference type="InterPro" id="IPR011006">
    <property type="entry name" value="CheY-like_superfamily"/>
</dbReference>
<keyword evidence="5" id="KW-1185">Reference proteome</keyword>
<dbReference type="InterPro" id="IPR050595">
    <property type="entry name" value="Bact_response_regulator"/>
</dbReference>
<dbReference type="Gene3D" id="3.40.50.2300">
    <property type="match status" value="1"/>
</dbReference>
<evidence type="ECO:0000313" key="4">
    <source>
        <dbReference type="EMBL" id="MDR6212507.1"/>
    </source>
</evidence>